<accession>A0A166C620</accession>
<dbReference type="Proteomes" id="UP000076532">
    <property type="component" value="Unassembled WGS sequence"/>
</dbReference>
<evidence type="ECO:0000313" key="1">
    <source>
        <dbReference type="EMBL" id="KZP13329.1"/>
    </source>
</evidence>
<proteinExistence type="predicted"/>
<sequence length="109" mass="12833">MCRVLQFCDRKEHWWKDQQGLRLLIEPHEKTLHEGLLAYSEKQMALERAIGQSWEAKWRGMQERAAPIIAGEIPGDAEDEDDYAGETEVIQFYYEDYDDAEDDTEHDVE</sequence>
<dbReference type="AlphaFoldDB" id="A0A166C620"/>
<keyword evidence="2" id="KW-1185">Reference proteome</keyword>
<evidence type="ECO:0000313" key="2">
    <source>
        <dbReference type="Proteomes" id="UP000076532"/>
    </source>
</evidence>
<dbReference type="EMBL" id="KV417634">
    <property type="protein sequence ID" value="KZP13329.1"/>
    <property type="molecule type" value="Genomic_DNA"/>
</dbReference>
<protein>
    <submittedName>
        <fullName evidence="1">Uncharacterized protein</fullName>
    </submittedName>
</protein>
<reference evidence="1 2" key="1">
    <citation type="journal article" date="2016" name="Mol. Biol. Evol.">
        <title>Comparative Genomics of Early-Diverging Mushroom-Forming Fungi Provides Insights into the Origins of Lignocellulose Decay Capabilities.</title>
        <authorList>
            <person name="Nagy L.G."/>
            <person name="Riley R."/>
            <person name="Tritt A."/>
            <person name="Adam C."/>
            <person name="Daum C."/>
            <person name="Floudas D."/>
            <person name="Sun H."/>
            <person name="Yadav J.S."/>
            <person name="Pangilinan J."/>
            <person name="Larsson K.H."/>
            <person name="Matsuura K."/>
            <person name="Barry K."/>
            <person name="Labutti K."/>
            <person name="Kuo R."/>
            <person name="Ohm R.A."/>
            <person name="Bhattacharya S.S."/>
            <person name="Shirouzu T."/>
            <person name="Yoshinaga Y."/>
            <person name="Martin F.M."/>
            <person name="Grigoriev I.V."/>
            <person name="Hibbett D.S."/>
        </authorList>
    </citation>
    <scope>NUCLEOTIDE SEQUENCE [LARGE SCALE GENOMIC DNA]</scope>
    <source>
        <strain evidence="1 2">CBS 109695</strain>
    </source>
</reference>
<name>A0A166C620_9AGAM</name>
<gene>
    <name evidence="1" type="ORF">FIBSPDRAFT_960616</name>
</gene>
<organism evidence="1 2">
    <name type="scientific">Athelia psychrophila</name>
    <dbReference type="NCBI Taxonomy" id="1759441"/>
    <lineage>
        <taxon>Eukaryota</taxon>
        <taxon>Fungi</taxon>
        <taxon>Dikarya</taxon>
        <taxon>Basidiomycota</taxon>
        <taxon>Agaricomycotina</taxon>
        <taxon>Agaricomycetes</taxon>
        <taxon>Agaricomycetidae</taxon>
        <taxon>Atheliales</taxon>
        <taxon>Atheliaceae</taxon>
        <taxon>Athelia</taxon>
    </lineage>
</organism>